<organism evidence="1 2">
    <name type="scientific">Stephania cephalantha</name>
    <dbReference type="NCBI Taxonomy" id="152367"/>
    <lineage>
        <taxon>Eukaryota</taxon>
        <taxon>Viridiplantae</taxon>
        <taxon>Streptophyta</taxon>
        <taxon>Embryophyta</taxon>
        <taxon>Tracheophyta</taxon>
        <taxon>Spermatophyta</taxon>
        <taxon>Magnoliopsida</taxon>
        <taxon>Ranunculales</taxon>
        <taxon>Menispermaceae</taxon>
        <taxon>Menispermoideae</taxon>
        <taxon>Cissampelideae</taxon>
        <taxon>Stephania</taxon>
    </lineage>
</organism>
<accession>A0AAP0DXX7</accession>
<protein>
    <submittedName>
        <fullName evidence="1">Uncharacterized protein</fullName>
    </submittedName>
</protein>
<comment type="caution">
    <text evidence="1">The sequence shown here is derived from an EMBL/GenBank/DDBJ whole genome shotgun (WGS) entry which is preliminary data.</text>
</comment>
<dbReference type="Proteomes" id="UP001419268">
    <property type="component" value="Unassembled WGS sequence"/>
</dbReference>
<dbReference type="EMBL" id="JBBNAG010000013">
    <property type="protein sequence ID" value="KAK9083095.1"/>
    <property type="molecule type" value="Genomic_DNA"/>
</dbReference>
<sequence>MSKVAPWFLWQEQGNTLADPFGPSKVAPWHEQGRALARARPRLRTSKVAPSHKQGIPWQGLTKLDLGVDQVKVRLLSFLDVSYWISGNDLTSTIRRGVSSPRGSMGIEARETLEHALSNHAKARPTDP</sequence>
<name>A0AAP0DXX7_9MAGN</name>
<dbReference type="AlphaFoldDB" id="A0AAP0DXX7"/>
<evidence type="ECO:0000313" key="2">
    <source>
        <dbReference type="Proteomes" id="UP001419268"/>
    </source>
</evidence>
<proteinExistence type="predicted"/>
<gene>
    <name evidence="1" type="ORF">Scep_029566</name>
</gene>
<reference evidence="1 2" key="1">
    <citation type="submission" date="2024-01" db="EMBL/GenBank/DDBJ databases">
        <title>Genome assemblies of Stephania.</title>
        <authorList>
            <person name="Yang L."/>
        </authorList>
    </citation>
    <scope>NUCLEOTIDE SEQUENCE [LARGE SCALE GENOMIC DNA]</scope>
    <source>
        <strain evidence="1">JXDWG</strain>
        <tissue evidence="1">Leaf</tissue>
    </source>
</reference>
<keyword evidence="2" id="KW-1185">Reference proteome</keyword>
<evidence type="ECO:0000313" key="1">
    <source>
        <dbReference type="EMBL" id="KAK9083095.1"/>
    </source>
</evidence>